<evidence type="ECO:0000313" key="1">
    <source>
        <dbReference type="EMBL" id="TQF06694.1"/>
    </source>
</evidence>
<dbReference type="AlphaFoldDB" id="A0A540WE57"/>
<keyword evidence="2" id="KW-1185">Reference proteome</keyword>
<comment type="caution">
    <text evidence="1">The sequence shown here is derived from an EMBL/GenBank/DDBJ whole genome shotgun (WGS) entry which is preliminary data.</text>
</comment>
<dbReference type="EMBL" id="VIGB01000003">
    <property type="protein sequence ID" value="TQF06694.1"/>
    <property type="molecule type" value="Genomic_DNA"/>
</dbReference>
<name>A0A540WE57_9ACTN</name>
<proteinExistence type="predicted"/>
<organism evidence="1 2">
    <name type="scientific">Kitasatospora acidiphila</name>
    <dbReference type="NCBI Taxonomy" id="2567942"/>
    <lineage>
        <taxon>Bacteria</taxon>
        <taxon>Bacillati</taxon>
        <taxon>Actinomycetota</taxon>
        <taxon>Actinomycetes</taxon>
        <taxon>Kitasatosporales</taxon>
        <taxon>Streptomycetaceae</taxon>
        <taxon>Kitasatospora</taxon>
    </lineage>
</organism>
<dbReference type="RefSeq" id="WP_141637105.1">
    <property type="nucleotide sequence ID" value="NZ_VIGB01000003.1"/>
</dbReference>
<protein>
    <submittedName>
        <fullName evidence="1">Uncharacterized protein</fullName>
    </submittedName>
</protein>
<evidence type="ECO:0000313" key="2">
    <source>
        <dbReference type="Proteomes" id="UP000319103"/>
    </source>
</evidence>
<gene>
    <name evidence="1" type="ORF">E6W39_36515</name>
</gene>
<dbReference type="Proteomes" id="UP000319103">
    <property type="component" value="Unassembled WGS sequence"/>
</dbReference>
<reference evidence="1 2" key="1">
    <citation type="submission" date="2019-06" db="EMBL/GenBank/DDBJ databases">
        <title>Description of Kitasatospora acidophila sp. nov. isolated from pine grove soil, and reclassification of Streptomyces novaecaesareae to Kitasatospora novaeceasareae comb. nov.</title>
        <authorList>
            <person name="Kim M.J."/>
        </authorList>
    </citation>
    <scope>NUCLEOTIDE SEQUENCE [LARGE SCALE GENOMIC DNA]</scope>
    <source>
        <strain evidence="1 2">MMS16-CNU292</strain>
    </source>
</reference>
<sequence length="88" mass="9474">MEEDAWTVVVELERLRPDIGAALSSPRYESVHWMQLTHRETADASYYTASLLARTDGDPVRAAELVVADLTASAGSGPRTDGLPESSG</sequence>
<accession>A0A540WE57</accession>